<feature type="domain" description="YdhG-like" evidence="1">
    <location>
        <begin position="28"/>
        <end position="128"/>
    </location>
</feature>
<name>A0A1M6L2Y4_9FLAO</name>
<reference evidence="2 3" key="1">
    <citation type="submission" date="2016-11" db="EMBL/GenBank/DDBJ databases">
        <authorList>
            <person name="Jaros S."/>
            <person name="Januszkiewicz K."/>
            <person name="Wedrychowicz H."/>
        </authorList>
    </citation>
    <scope>NUCLEOTIDE SEQUENCE [LARGE SCALE GENOMIC DNA]</scope>
    <source>
        <strain evidence="2 3">CGMCC 1.8863</strain>
    </source>
</reference>
<evidence type="ECO:0000313" key="2">
    <source>
        <dbReference type="EMBL" id="SHJ65588.1"/>
    </source>
</evidence>
<accession>A0A1M6L2Y4</accession>
<evidence type="ECO:0000313" key="3">
    <source>
        <dbReference type="Proteomes" id="UP000184231"/>
    </source>
</evidence>
<gene>
    <name evidence="2" type="ORF">SAMN04487911_12928</name>
</gene>
<dbReference type="AlphaFoldDB" id="A0A1M6L2Y4"/>
<dbReference type="EMBL" id="FQYX01000029">
    <property type="protein sequence ID" value="SHJ65588.1"/>
    <property type="molecule type" value="Genomic_DNA"/>
</dbReference>
<dbReference type="Proteomes" id="UP000184231">
    <property type="component" value="Unassembled WGS sequence"/>
</dbReference>
<sequence>MAENKTKPTSNSVTTFLNACEPEQKRLEAWELVALFQKTTGETAVMWGESIVGFGKYHYKYKTGREGDMLLTGFSPRKQNFSIYIMAGFPKYQHLLEKLGPHKTGKSCLYIKRLSDIDLNVLGELIKTSFETFKDKKWP</sequence>
<keyword evidence="3" id="KW-1185">Reference proteome</keyword>
<organism evidence="2 3">
    <name type="scientific">Arenibacter nanhaiticus</name>
    <dbReference type="NCBI Taxonomy" id="558155"/>
    <lineage>
        <taxon>Bacteria</taxon>
        <taxon>Pseudomonadati</taxon>
        <taxon>Bacteroidota</taxon>
        <taxon>Flavobacteriia</taxon>
        <taxon>Flavobacteriales</taxon>
        <taxon>Flavobacteriaceae</taxon>
        <taxon>Arenibacter</taxon>
    </lineage>
</organism>
<proteinExistence type="predicted"/>
<dbReference type="InterPro" id="IPR014922">
    <property type="entry name" value="YdhG-like"/>
</dbReference>
<dbReference type="SUPFAM" id="SSF159888">
    <property type="entry name" value="YdhG-like"/>
    <property type="match status" value="1"/>
</dbReference>
<dbReference type="OrthoDB" id="5951444at2"/>
<evidence type="ECO:0000259" key="1">
    <source>
        <dbReference type="Pfam" id="PF08818"/>
    </source>
</evidence>
<dbReference type="RefSeq" id="WP_072765523.1">
    <property type="nucleotide sequence ID" value="NZ_FQYX01000029.1"/>
</dbReference>
<dbReference type="Pfam" id="PF08818">
    <property type="entry name" value="DUF1801"/>
    <property type="match status" value="1"/>
</dbReference>
<dbReference type="STRING" id="558155.SAMN04487911_12928"/>
<protein>
    <recommendedName>
        <fullName evidence="1">YdhG-like domain-containing protein</fullName>
    </recommendedName>
</protein>